<gene>
    <name evidence="1" type="ORF">LKD81_13680</name>
</gene>
<keyword evidence="2" id="KW-1185">Reference proteome</keyword>
<dbReference type="EMBL" id="JAJEQR010000048">
    <property type="protein sequence ID" value="MCC2232032.1"/>
    <property type="molecule type" value="Genomic_DNA"/>
</dbReference>
<reference evidence="1" key="1">
    <citation type="submission" date="2021-10" db="EMBL/GenBank/DDBJ databases">
        <title>Anaerobic single-cell dispensing facilitates the cultivation of human gut bacteria.</title>
        <authorList>
            <person name="Afrizal A."/>
        </authorList>
    </citation>
    <scope>NUCLEOTIDE SEQUENCE</scope>
    <source>
        <strain evidence="1">CLA-AA-H215</strain>
    </source>
</reference>
<organism evidence="1 2">
    <name type="scientific">Hominifimenecus microfluidus</name>
    <dbReference type="NCBI Taxonomy" id="2885348"/>
    <lineage>
        <taxon>Bacteria</taxon>
        <taxon>Bacillati</taxon>
        <taxon>Bacillota</taxon>
        <taxon>Clostridia</taxon>
        <taxon>Lachnospirales</taxon>
        <taxon>Lachnospiraceae</taxon>
        <taxon>Hominifimenecus</taxon>
    </lineage>
</organism>
<name>A0AAE3ECC6_9FIRM</name>
<dbReference type="AlphaFoldDB" id="A0AAE3ECC6"/>
<protein>
    <submittedName>
        <fullName evidence="1">Uncharacterized protein</fullName>
    </submittedName>
</protein>
<dbReference type="RefSeq" id="WP_308454519.1">
    <property type="nucleotide sequence ID" value="NZ_JAJEQR010000048.1"/>
</dbReference>
<comment type="caution">
    <text evidence="1">The sequence shown here is derived from an EMBL/GenBank/DDBJ whole genome shotgun (WGS) entry which is preliminary data.</text>
</comment>
<dbReference type="Proteomes" id="UP001198182">
    <property type="component" value="Unassembled WGS sequence"/>
</dbReference>
<proteinExistence type="predicted"/>
<sequence>MRLPTDEEVKILDEINEKEKNGTLTPEERERLEKRLGEVVADENWPFV</sequence>
<evidence type="ECO:0000313" key="1">
    <source>
        <dbReference type="EMBL" id="MCC2232032.1"/>
    </source>
</evidence>
<evidence type="ECO:0000313" key="2">
    <source>
        <dbReference type="Proteomes" id="UP001198182"/>
    </source>
</evidence>
<accession>A0AAE3ECC6</accession>